<dbReference type="Pfam" id="PF00133">
    <property type="entry name" value="tRNA-synt_1"/>
    <property type="match status" value="1"/>
</dbReference>
<keyword evidence="7 9" id="KW-0030">Aminoacyl-tRNA synthetase</keyword>
<dbReference type="InterPro" id="IPR014729">
    <property type="entry name" value="Rossmann-like_a/b/a_fold"/>
</dbReference>
<comment type="caution">
    <text evidence="9">Lacks conserved residue(s) required for the propagation of feature annotation.</text>
</comment>
<dbReference type="CDD" id="cd07958">
    <property type="entry name" value="Anticodon_Ia_Leu_BEm"/>
    <property type="match status" value="1"/>
</dbReference>
<reference evidence="16" key="1">
    <citation type="submission" date="2018-12" db="EMBL/GenBank/DDBJ databases">
        <title>Complete genome sequence of an uncultured bacterium of the candidate phylum Bipolaricaulota.</title>
        <authorList>
            <person name="Kadnikov V.V."/>
            <person name="Mardanov A.V."/>
            <person name="Beletsky A.V."/>
            <person name="Frank Y.A."/>
            <person name="Karnachuk O.V."/>
            <person name="Ravin N.V."/>
        </authorList>
    </citation>
    <scope>NUCLEOTIDE SEQUENCE [LARGE SCALE GENOMIC DNA]</scope>
</reference>
<evidence type="ECO:0000259" key="12">
    <source>
        <dbReference type="Pfam" id="PF08264"/>
    </source>
</evidence>
<evidence type="ECO:0000259" key="11">
    <source>
        <dbReference type="Pfam" id="PF00133"/>
    </source>
</evidence>
<dbReference type="FunFam" id="3.40.50.620:FF:000056">
    <property type="entry name" value="Leucine--tRNA ligase"/>
    <property type="match status" value="1"/>
</dbReference>
<dbReference type="PRINTS" id="PR00985">
    <property type="entry name" value="TRNASYNTHLEU"/>
</dbReference>
<dbReference type="SUPFAM" id="SSF50677">
    <property type="entry name" value="ValRS/IleRS/LeuRS editing domain"/>
    <property type="match status" value="1"/>
</dbReference>
<dbReference type="InterPro" id="IPR013155">
    <property type="entry name" value="M/V/L/I-tRNA-synth_anticd-bd"/>
</dbReference>
<dbReference type="Proteomes" id="UP000287233">
    <property type="component" value="Chromosome"/>
</dbReference>
<feature type="domain" description="Methionyl/Leucyl tRNA synthetase" evidence="13">
    <location>
        <begin position="43"/>
        <end position="183"/>
    </location>
</feature>
<evidence type="ECO:0000313" key="16">
    <source>
        <dbReference type="Proteomes" id="UP000287233"/>
    </source>
</evidence>
<comment type="subcellular location">
    <subcellularLocation>
        <location evidence="9">Cytoplasm</location>
    </subcellularLocation>
</comment>
<dbReference type="HAMAP" id="MF_00049_B">
    <property type="entry name" value="Leu_tRNA_synth_B"/>
    <property type="match status" value="1"/>
</dbReference>
<dbReference type="GO" id="GO:0005829">
    <property type="term" value="C:cytosol"/>
    <property type="evidence" value="ECO:0007669"/>
    <property type="project" value="TreeGrafter"/>
</dbReference>
<dbReference type="GO" id="GO:0002161">
    <property type="term" value="F:aminoacyl-tRNA deacylase activity"/>
    <property type="evidence" value="ECO:0007669"/>
    <property type="project" value="InterPro"/>
</dbReference>
<dbReference type="EMBL" id="CP034928">
    <property type="protein sequence ID" value="QAA76635.1"/>
    <property type="molecule type" value="Genomic_DNA"/>
</dbReference>
<feature type="domain" description="Methionyl/Valyl/Leucyl/Isoleucyl-tRNA synthetase anticodon-binding" evidence="12">
    <location>
        <begin position="691"/>
        <end position="813"/>
    </location>
</feature>
<dbReference type="InterPro" id="IPR009008">
    <property type="entry name" value="Val/Leu/Ile-tRNA-synth_edit"/>
</dbReference>
<evidence type="ECO:0000256" key="9">
    <source>
        <dbReference type="HAMAP-Rule" id="MF_00049"/>
    </source>
</evidence>
<dbReference type="InterPro" id="IPR002300">
    <property type="entry name" value="aa-tRNA-synth_Ia"/>
</dbReference>
<dbReference type="InterPro" id="IPR002302">
    <property type="entry name" value="Leu-tRNA-ligase"/>
</dbReference>
<comment type="catalytic activity">
    <reaction evidence="8 9">
        <text>tRNA(Leu) + L-leucine + ATP = L-leucyl-tRNA(Leu) + AMP + diphosphate</text>
        <dbReference type="Rhea" id="RHEA:11688"/>
        <dbReference type="Rhea" id="RHEA-COMP:9613"/>
        <dbReference type="Rhea" id="RHEA-COMP:9622"/>
        <dbReference type="ChEBI" id="CHEBI:30616"/>
        <dbReference type="ChEBI" id="CHEBI:33019"/>
        <dbReference type="ChEBI" id="CHEBI:57427"/>
        <dbReference type="ChEBI" id="CHEBI:78442"/>
        <dbReference type="ChEBI" id="CHEBI:78494"/>
        <dbReference type="ChEBI" id="CHEBI:456215"/>
        <dbReference type="EC" id="6.1.1.4"/>
    </reaction>
</comment>
<accession>A0A410FU47</accession>
<dbReference type="PANTHER" id="PTHR43740:SF2">
    <property type="entry name" value="LEUCINE--TRNA LIGASE, MITOCHONDRIAL"/>
    <property type="match status" value="1"/>
</dbReference>
<gene>
    <name evidence="9" type="primary">leuS</name>
    <name evidence="15" type="ORF">BIP78_0869</name>
</gene>
<feature type="domain" description="Aminoacyl-tRNA synthetase class Ia" evidence="11">
    <location>
        <begin position="421"/>
        <end position="574"/>
    </location>
</feature>
<organism evidence="15 16">
    <name type="scientific">Bipolaricaulis sibiricus</name>
    <dbReference type="NCBI Taxonomy" id="2501609"/>
    <lineage>
        <taxon>Bacteria</taxon>
        <taxon>Candidatus Bipolaricaulota</taxon>
        <taxon>Candidatus Bipolaricaulia</taxon>
        <taxon>Candidatus Bipolaricaulales</taxon>
        <taxon>Candidatus Bipolaricaulaceae</taxon>
        <taxon>Candidatus Bipolaricaulis</taxon>
    </lineage>
</organism>
<dbReference type="PROSITE" id="PS00178">
    <property type="entry name" value="AA_TRNA_LIGASE_I"/>
    <property type="match status" value="1"/>
</dbReference>
<dbReference type="FunFam" id="1.10.730.10:FF:000002">
    <property type="entry name" value="Leucine--tRNA ligase"/>
    <property type="match status" value="1"/>
</dbReference>
<dbReference type="Gene3D" id="1.10.730.10">
    <property type="entry name" value="Isoleucyl-tRNA Synthetase, Domain 1"/>
    <property type="match status" value="2"/>
</dbReference>
<evidence type="ECO:0000256" key="1">
    <source>
        <dbReference type="ARBA" id="ARBA00005594"/>
    </source>
</evidence>
<dbReference type="CDD" id="cd00812">
    <property type="entry name" value="LeuRS_core"/>
    <property type="match status" value="1"/>
</dbReference>
<keyword evidence="2 9" id="KW-0963">Cytoplasm</keyword>
<evidence type="ECO:0000256" key="3">
    <source>
        <dbReference type="ARBA" id="ARBA00022598"/>
    </source>
</evidence>
<dbReference type="Pfam" id="PF09334">
    <property type="entry name" value="tRNA-synt_1g"/>
    <property type="match status" value="1"/>
</dbReference>
<dbReference type="KEGG" id="bih:BIP78_0869"/>
<dbReference type="EC" id="6.1.1.4" evidence="9"/>
<comment type="similarity">
    <text evidence="1 9 10">Belongs to the class-I aminoacyl-tRNA synthetase family.</text>
</comment>
<dbReference type="Pfam" id="PF08264">
    <property type="entry name" value="Anticodon_1"/>
    <property type="match status" value="1"/>
</dbReference>
<dbReference type="InterPro" id="IPR001412">
    <property type="entry name" value="aa-tRNA-synth_I_CS"/>
</dbReference>
<evidence type="ECO:0000256" key="4">
    <source>
        <dbReference type="ARBA" id="ARBA00022741"/>
    </source>
</evidence>
<dbReference type="FunFam" id="3.40.50.620:FF:000003">
    <property type="entry name" value="Leucine--tRNA ligase"/>
    <property type="match status" value="1"/>
</dbReference>
<dbReference type="InterPro" id="IPR009080">
    <property type="entry name" value="tRNAsynth_Ia_anticodon-bd"/>
</dbReference>
<evidence type="ECO:0000256" key="2">
    <source>
        <dbReference type="ARBA" id="ARBA00022490"/>
    </source>
</evidence>
<dbReference type="Gene3D" id="3.40.50.620">
    <property type="entry name" value="HUPs"/>
    <property type="match status" value="2"/>
</dbReference>
<keyword evidence="6 9" id="KW-0648">Protein biosynthesis</keyword>
<keyword evidence="3 9" id="KW-0436">Ligase</keyword>
<dbReference type="AlphaFoldDB" id="A0A410FU47"/>
<feature type="binding site" evidence="9">
    <location>
        <position position="612"/>
    </location>
    <ligand>
        <name>ATP</name>
        <dbReference type="ChEBI" id="CHEBI:30616"/>
    </ligand>
</feature>
<dbReference type="GO" id="GO:0005524">
    <property type="term" value="F:ATP binding"/>
    <property type="evidence" value="ECO:0007669"/>
    <property type="project" value="UniProtKB-UniRule"/>
</dbReference>
<evidence type="ECO:0000256" key="8">
    <source>
        <dbReference type="ARBA" id="ARBA00047469"/>
    </source>
</evidence>
<evidence type="ECO:0000259" key="13">
    <source>
        <dbReference type="Pfam" id="PF09334"/>
    </source>
</evidence>
<dbReference type="SUPFAM" id="SSF52374">
    <property type="entry name" value="Nucleotidylyl transferase"/>
    <property type="match status" value="1"/>
</dbReference>
<evidence type="ECO:0000313" key="15">
    <source>
        <dbReference type="EMBL" id="QAA76635.1"/>
    </source>
</evidence>
<evidence type="ECO:0000256" key="5">
    <source>
        <dbReference type="ARBA" id="ARBA00022840"/>
    </source>
</evidence>
<dbReference type="GO" id="GO:0004823">
    <property type="term" value="F:leucine-tRNA ligase activity"/>
    <property type="evidence" value="ECO:0007669"/>
    <property type="project" value="UniProtKB-UniRule"/>
</dbReference>
<dbReference type="GO" id="GO:0006429">
    <property type="term" value="P:leucyl-tRNA aminoacylation"/>
    <property type="evidence" value="ECO:0007669"/>
    <property type="project" value="UniProtKB-UniRule"/>
</dbReference>
<keyword evidence="4 9" id="KW-0547">Nucleotide-binding</keyword>
<name>A0A410FU47_BIPS1</name>
<dbReference type="NCBIfam" id="TIGR00396">
    <property type="entry name" value="leuS_bact"/>
    <property type="match status" value="1"/>
</dbReference>
<dbReference type="Pfam" id="PF13603">
    <property type="entry name" value="tRNA-synt_1_2"/>
    <property type="match status" value="1"/>
</dbReference>
<evidence type="ECO:0000259" key="14">
    <source>
        <dbReference type="Pfam" id="PF13603"/>
    </source>
</evidence>
<feature type="short sequence motif" description="'HIGH' region" evidence="9">
    <location>
        <begin position="44"/>
        <end position="54"/>
    </location>
</feature>
<keyword evidence="5 9" id="KW-0067">ATP-binding</keyword>
<protein>
    <recommendedName>
        <fullName evidence="9">Leucine--tRNA ligase</fullName>
        <ecNumber evidence="9">6.1.1.4</ecNumber>
    </recommendedName>
    <alternativeName>
        <fullName evidence="9">Leucyl-tRNA synthetase</fullName>
        <shortName evidence="9">LeuRS</shortName>
    </alternativeName>
</protein>
<dbReference type="PANTHER" id="PTHR43740">
    <property type="entry name" value="LEUCYL-TRNA SYNTHETASE"/>
    <property type="match status" value="1"/>
</dbReference>
<dbReference type="SUPFAM" id="SSF47323">
    <property type="entry name" value="Anticodon-binding domain of a subclass of class I aminoacyl-tRNA synthetases"/>
    <property type="match status" value="1"/>
</dbReference>
<evidence type="ECO:0000256" key="10">
    <source>
        <dbReference type="RuleBase" id="RU363035"/>
    </source>
</evidence>
<sequence length="854" mass="96578">MRPAPYDPRAIEDRWRGFWREKGYFRARTAAGGRKKFYYLNMFPYPSGYLHVGHGRNYIIGDAIVRFLLMRGYNVLNPMGWDAFGLPAENAAIERGIHPRDWTLANIAYAKKQFEAWGIEYDWDREVTTCLPEYYRWTQWLFLKLYEHGLAYKKRADVNYCPSCKTVLANEQVVGGECERCGSAPEPRTLDQWFFRITAYAERLLSGLADLDWPDHVKKMQENWIGRSEGATIAFRCERGDPIPVFTTRPDTLWGATFVVLAPEHPRVDELTVPERRAEVELYRRAASRATEVERLSTERQKTGVFTGSRVQNPVTGEPIPVWIADYVLPGYGTGAVMAVPAHDQRDLEFARKFGLPIRVVIAPPGGALPDSRTMTRAYEGPGTMVSSGPLSGTPASEAMERTLAYLEDHDYGRRTVTYRLRDWLISRQRYWGAPIPIVYCARCGVVPVPEDELPVRLPEVSFIGKMGLADIRGYADTVCPRCGDAARRDTDTMDTFVDSSWYFLRFVSPHEQNAPFVSADVNQWLPVDQYVGGVEHAILHLLYSRFVTMALHDMGYVAFDEPFRRLFTQGMVCHTAYKCPQHGWLYPKEVDNLRCTKCGGQVTTSYFSMSKSKRNVVEPADIIARYGADTERLYTLFMGPPDRDIEWSEDGIRGAWRFLNRVWNLVVGELPRLAEVRGDPDPSGFGSAERALWQKLHATVKKVTEEFAERLGLNTAIAAIMELVNAVSSYIEGPQPDLRLVRHTLSRVVLLLSPFTPFLAEELWQRLGEGIPVLEVPWPDYDPAAVAGDEVEIPVQINGKVRARLRLAASVAADAVTLRAAALATDEVQERIQGHEVERVVAVPGKLVSIVVR</sequence>
<dbReference type="InterPro" id="IPR015413">
    <property type="entry name" value="Methionyl/Leucyl_tRNA_Synth"/>
</dbReference>
<feature type="domain" description="Leucyl-tRNA synthetase editing" evidence="14">
    <location>
        <begin position="222"/>
        <end position="407"/>
    </location>
</feature>
<evidence type="ECO:0000256" key="6">
    <source>
        <dbReference type="ARBA" id="ARBA00022917"/>
    </source>
</evidence>
<dbReference type="InterPro" id="IPR025709">
    <property type="entry name" value="Leu_tRNA-synth_edit"/>
</dbReference>
<evidence type="ECO:0000256" key="7">
    <source>
        <dbReference type="ARBA" id="ARBA00023146"/>
    </source>
</evidence>
<proteinExistence type="inferred from homology"/>